<keyword evidence="2" id="KW-1185">Reference proteome</keyword>
<comment type="caution">
    <text evidence="1">The sequence shown here is derived from an EMBL/GenBank/DDBJ whole genome shotgun (WGS) entry which is preliminary data.</text>
</comment>
<protein>
    <submittedName>
        <fullName evidence="1">Uncharacterized protein</fullName>
    </submittedName>
</protein>
<evidence type="ECO:0000313" key="1">
    <source>
        <dbReference type="EMBL" id="TDV57495.1"/>
    </source>
</evidence>
<name>A0A4R7W5H0_9PSEU</name>
<sequence length="300" mass="32022">MGLPLCTVPVVRNLTTSEHERLRDLVRRSPAFTGLRVVVHEDHVEAGKDLGFGLGPVADAVAGAPADQWPDLVDDCLARLLAAMRAGTPELDGPTDGVLDRVYARLRPAEGSPVEWWTYAREVAPGLLVVLAMDHPDHVAILNDEQVRRHGLDRLLDAGMANLAGQLPDTYATAEGVYVLNGSDHVASTVLILPWVVEAVTGLPDHPHGILVAMPEHATLVFHVLADGPGARYALSEIARVTAASYADSQAPVSPVVYWLAPEASYLEPVARAADGDGVIGEDVVTDFPADFARLLQELG</sequence>
<dbReference type="EMBL" id="SOCP01000001">
    <property type="protein sequence ID" value="TDV57495.1"/>
    <property type="molecule type" value="Genomic_DNA"/>
</dbReference>
<dbReference type="Proteomes" id="UP000294927">
    <property type="component" value="Unassembled WGS sequence"/>
</dbReference>
<organism evidence="1 2">
    <name type="scientific">Actinophytocola oryzae</name>
    <dbReference type="NCBI Taxonomy" id="502181"/>
    <lineage>
        <taxon>Bacteria</taxon>
        <taxon>Bacillati</taxon>
        <taxon>Actinomycetota</taxon>
        <taxon>Actinomycetes</taxon>
        <taxon>Pseudonocardiales</taxon>
        <taxon>Pseudonocardiaceae</taxon>
    </lineage>
</organism>
<accession>A0A4R7W5H0</accession>
<dbReference type="AlphaFoldDB" id="A0A4R7W5H0"/>
<proteinExistence type="predicted"/>
<reference evidence="1 2" key="1">
    <citation type="submission" date="2019-03" db="EMBL/GenBank/DDBJ databases">
        <title>Genomic Encyclopedia of Archaeal and Bacterial Type Strains, Phase II (KMG-II): from individual species to whole genera.</title>
        <authorList>
            <person name="Goeker M."/>
        </authorList>
    </citation>
    <scope>NUCLEOTIDE SEQUENCE [LARGE SCALE GENOMIC DNA]</scope>
    <source>
        <strain evidence="1 2">DSM 45499</strain>
    </source>
</reference>
<evidence type="ECO:0000313" key="2">
    <source>
        <dbReference type="Proteomes" id="UP000294927"/>
    </source>
</evidence>
<gene>
    <name evidence="1" type="ORF">CLV71_101366</name>
</gene>